<feature type="transmembrane region" description="Helical" evidence="6">
    <location>
        <begin position="201"/>
        <end position="222"/>
    </location>
</feature>
<comment type="subcellular location">
    <subcellularLocation>
        <location evidence="1">Cell membrane</location>
        <topology evidence="1">Multi-pass membrane protein</topology>
    </subcellularLocation>
</comment>
<evidence type="ECO:0000256" key="1">
    <source>
        <dbReference type="ARBA" id="ARBA00004651"/>
    </source>
</evidence>
<keyword evidence="4 6" id="KW-1133">Transmembrane helix</keyword>
<accession>X1DCI2</accession>
<keyword evidence="5 6" id="KW-0472">Membrane</keyword>
<evidence type="ECO:0000256" key="2">
    <source>
        <dbReference type="ARBA" id="ARBA00022475"/>
    </source>
</evidence>
<feature type="transmembrane region" description="Helical" evidence="6">
    <location>
        <begin position="78"/>
        <end position="110"/>
    </location>
</feature>
<comment type="caution">
    <text evidence="8">The sequence shown here is derived from an EMBL/GenBank/DDBJ whole genome shotgun (WGS) entry which is preliminary data.</text>
</comment>
<dbReference type="Pfam" id="PF02687">
    <property type="entry name" value="FtsX"/>
    <property type="match status" value="1"/>
</dbReference>
<dbReference type="GO" id="GO:0005886">
    <property type="term" value="C:plasma membrane"/>
    <property type="evidence" value="ECO:0007669"/>
    <property type="project" value="UniProtKB-SubCell"/>
</dbReference>
<keyword evidence="2" id="KW-1003">Cell membrane</keyword>
<reference evidence="8" key="1">
    <citation type="journal article" date="2014" name="Front. Microbiol.">
        <title>High frequency of phylogenetically diverse reductive dehalogenase-homologous genes in deep subseafloor sedimentary metagenomes.</title>
        <authorList>
            <person name="Kawai M."/>
            <person name="Futagami T."/>
            <person name="Toyoda A."/>
            <person name="Takaki Y."/>
            <person name="Nishi S."/>
            <person name="Hori S."/>
            <person name="Arai W."/>
            <person name="Tsubouchi T."/>
            <person name="Morono Y."/>
            <person name="Uchiyama I."/>
            <person name="Ito T."/>
            <person name="Fujiyama A."/>
            <person name="Inagaki F."/>
            <person name="Takami H."/>
        </authorList>
    </citation>
    <scope>NUCLEOTIDE SEQUENCE</scope>
    <source>
        <strain evidence="8">Expedition CK06-06</strain>
    </source>
</reference>
<protein>
    <recommendedName>
        <fullName evidence="7">ABC3 transporter permease C-terminal domain-containing protein</fullName>
    </recommendedName>
</protein>
<feature type="domain" description="ABC3 transporter permease C-terminal" evidence="7">
    <location>
        <begin position="35"/>
        <end position="150"/>
    </location>
</feature>
<feature type="transmembrane region" description="Helical" evidence="6">
    <location>
        <begin position="122"/>
        <end position="144"/>
    </location>
</feature>
<proteinExistence type="predicted"/>
<evidence type="ECO:0000313" key="8">
    <source>
        <dbReference type="EMBL" id="GAG94136.1"/>
    </source>
</evidence>
<gene>
    <name evidence="8" type="ORF">S01H4_40793</name>
</gene>
<dbReference type="InterPro" id="IPR003838">
    <property type="entry name" value="ABC3_permease_C"/>
</dbReference>
<feature type="non-terminal residue" evidence="8">
    <location>
        <position position="1"/>
    </location>
</feature>
<dbReference type="EMBL" id="BART01022256">
    <property type="protein sequence ID" value="GAG94136.1"/>
    <property type="molecule type" value="Genomic_DNA"/>
</dbReference>
<feature type="non-terminal residue" evidence="8">
    <location>
        <position position="288"/>
    </location>
</feature>
<keyword evidence="3 6" id="KW-0812">Transmembrane</keyword>
<feature type="transmembrane region" description="Helical" evidence="6">
    <location>
        <begin position="34"/>
        <end position="57"/>
    </location>
</feature>
<evidence type="ECO:0000259" key="7">
    <source>
        <dbReference type="Pfam" id="PF02687"/>
    </source>
</evidence>
<evidence type="ECO:0000256" key="5">
    <source>
        <dbReference type="ARBA" id="ARBA00023136"/>
    </source>
</evidence>
<evidence type="ECO:0000256" key="6">
    <source>
        <dbReference type="SAM" id="Phobius"/>
    </source>
</evidence>
<sequence length="288" mass="32695">NLILRVDTSQNGDINQQTYLSGAVNEVYSQFNTLVVSLVIILAFMIVVAITTTIIIFKKRDIAIMKALGTLPGRLYGFYLLEVYIIFLIGFVIGIIFGLIAFGIFSLIMFLLGNTIIFHIDIYYTTALFVSCIIGIFVVSGYTLRQIGNQKIIQTFSKDIPYNYDASKRLTKIPRWISSHGFSLKIAVVNTVRRKGEFVRYFFIFSMIFLIIFTLALGSFVLSSSSRRWINKSQGENIIVIGHEDVVDAYSEMYEMYSDSSISIDEDDIDFIDSKYLFNSSDISEIKS</sequence>
<dbReference type="AlphaFoldDB" id="X1DCI2"/>
<organism evidence="8">
    <name type="scientific">marine sediment metagenome</name>
    <dbReference type="NCBI Taxonomy" id="412755"/>
    <lineage>
        <taxon>unclassified sequences</taxon>
        <taxon>metagenomes</taxon>
        <taxon>ecological metagenomes</taxon>
    </lineage>
</organism>
<evidence type="ECO:0000256" key="3">
    <source>
        <dbReference type="ARBA" id="ARBA00022692"/>
    </source>
</evidence>
<name>X1DCI2_9ZZZZ</name>
<evidence type="ECO:0000256" key="4">
    <source>
        <dbReference type="ARBA" id="ARBA00022989"/>
    </source>
</evidence>